<gene>
    <name evidence="3" type="ORF">Cni_G09599</name>
</gene>
<evidence type="ECO:0000313" key="3">
    <source>
        <dbReference type="EMBL" id="WOL00886.1"/>
    </source>
</evidence>
<dbReference type="AlphaFoldDB" id="A0AAQ3Q920"/>
<feature type="region of interest" description="Disordered" evidence="2">
    <location>
        <begin position="379"/>
        <end position="408"/>
    </location>
</feature>
<dbReference type="PANTHER" id="PTHR12832:SF11">
    <property type="entry name" value="LD23868P"/>
    <property type="match status" value="1"/>
</dbReference>
<name>A0AAQ3Q920_9LILI</name>
<reference evidence="3 4" key="1">
    <citation type="submission" date="2023-10" db="EMBL/GenBank/DDBJ databases">
        <title>Chromosome-scale genome assembly provides insights into flower coloration mechanisms of Canna indica.</title>
        <authorList>
            <person name="Li C."/>
        </authorList>
    </citation>
    <scope>NUCLEOTIDE SEQUENCE [LARGE SCALE GENOMIC DNA]</scope>
    <source>
        <tissue evidence="3">Flower</tissue>
    </source>
</reference>
<dbReference type="InterPro" id="IPR008862">
    <property type="entry name" value="Tcp11"/>
</dbReference>
<feature type="region of interest" description="Disordered" evidence="2">
    <location>
        <begin position="643"/>
        <end position="663"/>
    </location>
</feature>
<dbReference type="Proteomes" id="UP001327560">
    <property type="component" value="Chromosome 3"/>
</dbReference>
<keyword evidence="4" id="KW-1185">Reference proteome</keyword>
<evidence type="ECO:0000256" key="1">
    <source>
        <dbReference type="ARBA" id="ARBA00010954"/>
    </source>
</evidence>
<evidence type="ECO:0000313" key="4">
    <source>
        <dbReference type="Proteomes" id="UP001327560"/>
    </source>
</evidence>
<dbReference type="GO" id="GO:0007165">
    <property type="term" value="P:signal transduction"/>
    <property type="evidence" value="ECO:0007669"/>
    <property type="project" value="TreeGrafter"/>
</dbReference>
<sequence length="1162" mass="129934">MGSGGGVETPAAERPAAVALDFPAGEPSSPARVPQRIRRRLLEGRSGNGASSVEEIEAKLREADLRRQQFREFLSSKARKKARSSSWSSQEEDLGQRLEAKLFAAEQKRLSLLVSAQMRLARVDELRQAAKSGAKIRFEKEREELGTKVQSRVKQAEANRMRLLKAHIQRRAMVQERTANSLLQRIVRETKYKECVRSAIIRKLAAAEKKRMGMLEAEKRKAHARVVQVRKVSQAVCDQRKTERRRLKELLDNRLQMAKKQRAEYLKQRGKLHSPVRIDALKNEDFLSRKLARCWRKFVRSRRTSLVLAKAYDALGINENSAKSMPFDQLAFLIESTKTLGIAKALLDRLESCFSVLVSSTLANAESIDHLLKRLSPSNRRIPSGRAARCTGATRKAASKEESRSPQANKFSRYPVRIVLSTYMILGHANVVFNDQGEREVALRESAVNFIWEFELLIKIILDGPNIAQSANQSLQGISGDSDHLEKPCSHLPHKKTFRSQLAAFDTAWRAFLYQFVIWKTCKLTSAGRAGDKGHDMGAIQNQVMEDQMRLREKVQQLSGSAGVERMENALSNIRSKFFETHERRSPLAISTVHVSSPSKRKSSEQPLSYVSEEKSAKDAGTPRFNHVAYSLFGSMSSSLSNIGSSYETSHTQSSSTMGRQPPTENELLLNELIHQSHAGTFSGTVDVLDSEGSSIKIKVKETMENAFWDAIMDSMKEEPDYSRVVDLVNEVRDELYELAPQCLKQEILDVIDLDILSQVLESGTLDIEYLGRILEYTLLMLQKLSAPANEDEMRKTHQNFLRQLAEITQTDDVPNHSCVIATIKGLRFVLDQIKVLKKEVSKAHMLLLEPIVKGSAGLEYLQKAFSDRYGPPTIAASSLPLTIRWLSSLKYSLEEEWNEHFDLCSHLTTNHGLPPTTTLRTGGSMASKESVVLNASGQGGKELPECRGDKVEKVVRLGLLKLASAIEGLTIETVPETLKLNVLRLKSVQSQLQQIIVITTSILVLRQVLLSENPSASPLELESAVSDTAKSLSELLERVPDVGIEEIMQTMLCSSCSSYSSTSIEDNKHLQMRKEMMERVLMRSLQDGNSVFSKVSRSVYLAMRGIVLGGSGTRGRKLADATLRRVGSIMLLEQVVKAAEVLIVMANVSSRVHGPWYTCIV</sequence>
<feature type="region of interest" description="Disordered" evidence="2">
    <location>
        <begin position="1"/>
        <end position="35"/>
    </location>
</feature>
<dbReference type="Pfam" id="PF05794">
    <property type="entry name" value="Tcp11"/>
    <property type="match status" value="1"/>
</dbReference>
<dbReference type="PANTHER" id="PTHR12832">
    <property type="entry name" value="TESTIS-SPECIFIC PROTEIN PBS13 T-COMPLEX 11"/>
    <property type="match status" value="1"/>
</dbReference>
<evidence type="ECO:0008006" key="5">
    <source>
        <dbReference type="Google" id="ProtNLM"/>
    </source>
</evidence>
<organism evidence="3 4">
    <name type="scientific">Canna indica</name>
    <name type="common">Indian-shot</name>
    <dbReference type="NCBI Taxonomy" id="4628"/>
    <lineage>
        <taxon>Eukaryota</taxon>
        <taxon>Viridiplantae</taxon>
        <taxon>Streptophyta</taxon>
        <taxon>Embryophyta</taxon>
        <taxon>Tracheophyta</taxon>
        <taxon>Spermatophyta</taxon>
        <taxon>Magnoliopsida</taxon>
        <taxon>Liliopsida</taxon>
        <taxon>Zingiberales</taxon>
        <taxon>Cannaceae</taxon>
        <taxon>Canna</taxon>
    </lineage>
</organism>
<proteinExistence type="inferred from homology"/>
<comment type="similarity">
    <text evidence="1">Belongs to the TCP11 family.</text>
</comment>
<accession>A0AAQ3Q920</accession>
<evidence type="ECO:0000256" key="2">
    <source>
        <dbReference type="SAM" id="MobiDB-lite"/>
    </source>
</evidence>
<protein>
    <recommendedName>
        <fullName evidence="5">T-complex protein 11</fullName>
    </recommendedName>
</protein>
<feature type="compositionally biased region" description="Low complexity" evidence="2">
    <location>
        <begin position="643"/>
        <end position="657"/>
    </location>
</feature>
<dbReference type="EMBL" id="CP136892">
    <property type="protein sequence ID" value="WOL00886.1"/>
    <property type="molecule type" value="Genomic_DNA"/>
</dbReference>
<feature type="region of interest" description="Disordered" evidence="2">
    <location>
        <begin position="590"/>
        <end position="617"/>
    </location>
</feature>